<dbReference type="SMART" id="SM00260">
    <property type="entry name" value="CheW"/>
    <property type="match status" value="1"/>
</dbReference>
<dbReference type="InterPro" id="IPR039315">
    <property type="entry name" value="CheW"/>
</dbReference>
<proteinExistence type="predicted"/>
<protein>
    <submittedName>
        <fullName evidence="2">Chemotaxis protein CheW</fullName>
    </submittedName>
</protein>
<organism evidence="2">
    <name type="scientific">Pseudomonas oryzihabitans</name>
    <dbReference type="NCBI Taxonomy" id="47885"/>
    <lineage>
        <taxon>Bacteria</taxon>
        <taxon>Pseudomonadati</taxon>
        <taxon>Pseudomonadota</taxon>
        <taxon>Gammaproteobacteria</taxon>
        <taxon>Pseudomonadales</taxon>
        <taxon>Pseudomonadaceae</taxon>
        <taxon>Pseudomonas</taxon>
    </lineage>
</organism>
<sequence>MQILIFHLADEPAALPTTAIRQVLPFLELTRFPAAPPGVAGLMNLHGVAIPVIDVTALSGGRGARAQQDTRILLVDYPLPGTAGGSRPLGLVVEGVLGVRRVAASAPRPAGIPLPSYPWLGEVLETPEGLWLWLEPQRLLSPALADLLFREVA</sequence>
<dbReference type="AlphaFoldDB" id="A0A4Y5W2Y0"/>
<dbReference type="InterPro" id="IPR002545">
    <property type="entry name" value="CheW-lke_dom"/>
</dbReference>
<dbReference type="GO" id="GO:0007165">
    <property type="term" value="P:signal transduction"/>
    <property type="evidence" value="ECO:0007669"/>
    <property type="project" value="InterPro"/>
</dbReference>
<evidence type="ECO:0000313" key="2">
    <source>
        <dbReference type="EMBL" id="QDD88762.1"/>
    </source>
</evidence>
<feature type="domain" description="CheW-like" evidence="1">
    <location>
        <begin position="1"/>
        <end position="145"/>
    </location>
</feature>
<reference evidence="2" key="1">
    <citation type="submission" date="2017-05" db="EMBL/GenBank/DDBJ databases">
        <title>Complete genome sequence of Pseudomonas psychrotolerans CS51.</title>
        <authorList>
            <person name="Asaf S."/>
            <person name="Kang S.M."/>
            <person name="Lee I.J."/>
        </authorList>
    </citation>
    <scope>NUCLEOTIDE SEQUENCE [LARGE SCALE GENOMIC DNA]</scope>
    <source>
        <strain evidence="2">CS51</strain>
    </source>
</reference>
<dbReference type="Gene3D" id="2.30.30.40">
    <property type="entry name" value="SH3 Domains"/>
    <property type="match status" value="1"/>
</dbReference>
<name>A0A4Y5W2Y0_9PSED</name>
<evidence type="ECO:0000259" key="1">
    <source>
        <dbReference type="PROSITE" id="PS50851"/>
    </source>
</evidence>
<dbReference type="Gene3D" id="2.40.50.180">
    <property type="entry name" value="CheA-289, Domain 4"/>
    <property type="match status" value="1"/>
</dbReference>
<dbReference type="PROSITE" id="PS50851">
    <property type="entry name" value="CHEW"/>
    <property type="match status" value="1"/>
</dbReference>
<dbReference type="GO" id="GO:0006935">
    <property type="term" value="P:chemotaxis"/>
    <property type="evidence" value="ECO:0007669"/>
    <property type="project" value="InterPro"/>
</dbReference>
<gene>
    <name evidence="2" type="ORF">CCZ28_06940</name>
</gene>
<dbReference type="RefSeq" id="WP_140217095.1">
    <property type="nucleotide sequence ID" value="NZ_CP021645.1"/>
</dbReference>
<dbReference type="GO" id="GO:0005829">
    <property type="term" value="C:cytosol"/>
    <property type="evidence" value="ECO:0007669"/>
    <property type="project" value="TreeGrafter"/>
</dbReference>
<dbReference type="EMBL" id="CP021645">
    <property type="protein sequence ID" value="QDD88762.1"/>
    <property type="molecule type" value="Genomic_DNA"/>
</dbReference>
<dbReference type="PANTHER" id="PTHR22617">
    <property type="entry name" value="CHEMOTAXIS SENSOR HISTIDINE KINASE-RELATED"/>
    <property type="match status" value="1"/>
</dbReference>
<dbReference type="InterPro" id="IPR036061">
    <property type="entry name" value="CheW-like_dom_sf"/>
</dbReference>
<dbReference type="SUPFAM" id="SSF50341">
    <property type="entry name" value="CheW-like"/>
    <property type="match status" value="1"/>
</dbReference>
<accession>A0A4Y5W2Y0</accession>
<dbReference type="Pfam" id="PF01584">
    <property type="entry name" value="CheW"/>
    <property type="match status" value="1"/>
</dbReference>
<dbReference type="PANTHER" id="PTHR22617:SF43">
    <property type="entry name" value="PROTEIN PILI"/>
    <property type="match status" value="1"/>
</dbReference>